<evidence type="ECO:0000313" key="3">
    <source>
        <dbReference type="Proteomes" id="UP000245764"/>
    </source>
</evidence>
<dbReference type="GO" id="GO:0008270">
    <property type="term" value="F:zinc ion binding"/>
    <property type="evidence" value="ECO:0007669"/>
    <property type="project" value="InterPro"/>
</dbReference>
<dbReference type="AlphaFoldDB" id="A0A2H1H8U3"/>
<accession>A0A2H1H8U3</accession>
<dbReference type="SUPFAM" id="SSF57756">
    <property type="entry name" value="Retrovirus zinc finger-like domains"/>
    <property type="match status" value="1"/>
</dbReference>
<dbReference type="GO" id="GO:0003676">
    <property type="term" value="F:nucleic acid binding"/>
    <property type="evidence" value="ECO:0007669"/>
    <property type="project" value="InterPro"/>
</dbReference>
<organism evidence="2 3">
    <name type="scientific">Zymoseptoria tritici ST99CH_1E4</name>
    <dbReference type="NCBI Taxonomy" id="1276532"/>
    <lineage>
        <taxon>Eukaryota</taxon>
        <taxon>Fungi</taxon>
        <taxon>Dikarya</taxon>
        <taxon>Ascomycota</taxon>
        <taxon>Pezizomycotina</taxon>
        <taxon>Dothideomycetes</taxon>
        <taxon>Dothideomycetidae</taxon>
        <taxon>Mycosphaerellales</taxon>
        <taxon>Mycosphaerellaceae</taxon>
        <taxon>Zymoseptoria</taxon>
    </lineage>
</organism>
<evidence type="ECO:0000256" key="1">
    <source>
        <dbReference type="SAM" id="MobiDB-lite"/>
    </source>
</evidence>
<name>A0A2H1H8U3_ZYMTR</name>
<dbReference type="InterPro" id="IPR036875">
    <property type="entry name" value="Znf_CCHC_sf"/>
</dbReference>
<feature type="compositionally biased region" description="Low complexity" evidence="1">
    <location>
        <begin position="83"/>
        <end position="102"/>
    </location>
</feature>
<protein>
    <recommendedName>
        <fullName evidence="4">CCHC-type domain-containing protein</fullName>
    </recommendedName>
</protein>
<sequence>MCSACIRKTAASHQICCYTRSLPRDRENGEKKRHTHDCADQKTAGDDDKVHHAATRGIDAEHAQKGIWHGRKMSEAKQASAGANNNRRAPATKTTTTTTAPRSNFAGWFQPVTTSQGGDAMDLHATGPRGLLTEAEKKRRKDNNLCNYCASDKHFRAECPVAPANIMRMAAMDDPASEPGGVRITELAENE</sequence>
<feature type="region of interest" description="Disordered" evidence="1">
    <location>
        <begin position="73"/>
        <end position="108"/>
    </location>
</feature>
<dbReference type="EMBL" id="LT854266">
    <property type="protein sequence ID" value="SMR62237.1"/>
    <property type="molecule type" value="Genomic_DNA"/>
</dbReference>
<feature type="region of interest" description="Disordered" evidence="1">
    <location>
        <begin position="25"/>
        <end position="49"/>
    </location>
</feature>
<reference evidence="3" key="1">
    <citation type="submission" date="2017-05" db="EMBL/GenBank/DDBJ databases">
        <authorList>
            <person name="Song R."/>
            <person name="Chenine A.L."/>
            <person name="Ruprecht R.M."/>
        </authorList>
    </citation>
    <scope>NUCLEOTIDE SEQUENCE [LARGE SCALE GENOMIC DNA]</scope>
</reference>
<gene>
    <name evidence="2" type="ORF">ZT1E4_G11550</name>
</gene>
<evidence type="ECO:0000313" key="2">
    <source>
        <dbReference type="EMBL" id="SMR62237.1"/>
    </source>
</evidence>
<proteinExistence type="predicted"/>
<dbReference type="Proteomes" id="UP000245764">
    <property type="component" value="Chromosome 14"/>
</dbReference>
<evidence type="ECO:0008006" key="4">
    <source>
        <dbReference type="Google" id="ProtNLM"/>
    </source>
</evidence>